<dbReference type="AlphaFoldDB" id="D4DU14"/>
<dbReference type="Proteomes" id="UP000005536">
    <property type="component" value="Unassembled WGS sequence"/>
</dbReference>
<evidence type="ECO:0000313" key="2">
    <source>
        <dbReference type="Proteomes" id="UP000005536"/>
    </source>
</evidence>
<gene>
    <name evidence="1" type="ORF">NEIELOOT_02571</name>
</gene>
<protein>
    <submittedName>
        <fullName evidence="1">Uncharacterized protein</fullName>
    </submittedName>
</protein>
<reference evidence="1 2" key="1">
    <citation type="submission" date="2010-02" db="EMBL/GenBank/DDBJ databases">
        <authorList>
            <person name="Weinstock G."/>
            <person name="Sodergren E."/>
            <person name="Clifton S."/>
            <person name="Fulton L."/>
            <person name="Fulton B."/>
            <person name="Courtney L."/>
            <person name="Fronick C."/>
            <person name="Harrison M."/>
            <person name="Strong C."/>
            <person name="Farmer C."/>
            <person name="Delahaunty K."/>
            <person name="Markovic C."/>
            <person name="Hall O."/>
            <person name="Minx P."/>
            <person name="Tomlinson C."/>
            <person name="Mitreva M."/>
            <person name="Nelson J."/>
            <person name="Hou S."/>
            <person name="Wollam A."/>
            <person name="Pepin K.H."/>
            <person name="Johnson M."/>
            <person name="Bhonagiri V."/>
            <person name="Zhang X."/>
            <person name="Suruliraj S."/>
            <person name="Warren W."/>
            <person name="Chinwalla A."/>
            <person name="Mardis E.R."/>
            <person name="Wilson R.K."/>
        </authorList>
    </citation>
    <scope>NUCLEOTIDE SEQUENCE [LARGE SCALE GENOMIC DNA]</scope>
    <source>
        <strain evidence="1 2">ATCC 29315</strain>
    </source>
</reference>
<organism evidence="1 2">
    <name type="scientific">Neisseria elongata subsp. glycolytica ATCC 29315</name>
    <dbReference type="NCBI Taxonomy" id="546263"/>
    <lineage>
        <taxon>Bacteria</taxon>
        <taxon>Pseudomonadati</taxon>
        <taxon>Pseudomonadota</taxon>
        <taxon>Betaproteobacteria</taxon>
        <taxon>Neisseriales</taxon>
        <taxon>Neisseriaceae</taxon>
        <taxon>Neisseria</taxon>
    </lineage>
</organism>
<name>D4DU14_NEIEG</name>
<accession>D4DU14</accession>
<comment type="caution">
    <text evidence="1">The sequence shown here is derived from an EMBL/GenBank/DDBJ whole genome shotgun (WGS) entry which is preliminary data.</text>
</comment>
<evidence type="ECO:0000313" key="1">
    <source>
        <dbReference type="EMBL" id="EFE48597.1"/>
    </source>
</evidence>
<proteinExistence type="predicted"/>
<dbReference type="EMBL" id="ADBF01000253">
    <property type="protein sequence ID" value="EFE48597.1"/>
    <property type="molecule type" value="Genomic_DNA"/>
</dbReference>
<sequence length="47" mass="5219">MLFQTASLLAKPAGNCKAVMSRWAVSRTGRHTTPPCISMIFPSPFYF</sequence>